<feature type="domain" description="Protein-arginine deiminase C-terminal" evidence="1">
    <location>
        <begin position="261"/>
        <end position="716"/>
    </location>
</feature>
<dbReference type="PANTHER" id="PTHR10837">
    <property type="entry name" value="PEPTIDYLARGININE DEIMINASE"/>
    <property type="match status" value="1"/>
</dbReference>
<sequence length="716" mass="79769">MKPATLLYGSLSGLAVAGSSINKRQIQECARFEDDIGCQRAFRACSKGLEAKKQPSDVEDVMKCLDTHRLGFAKFVKRAGQGQEGKATPFRADIRVDANRDGVTDLKGTSDIDGKRNWTESSGAIFLANIGDTNDRCKKLHPVKDLESFEALAKCHDASDDEQHAPRYMARMLTVPIPGLSKSAKATVTISDDQVAPLVRIFRALRDGEKWEMVKNDTVFSAEDVQRGIQLGIDARDTRRPGGWDGRVKVDFTVEDGETKSQDTAMLRVAPVLLHHHRQPIQKLFAPDFPASSGDTTNYINRVERDIENSMKVANIPGPISKVPTDDVWTQDWFEPGYTSMPGPNSTVVSLRVMIVGRHDSVAHAERLVYTHLRGEGVGGIDATPSSGDTDNKYSTLRAGGNIETIPPYEFNGKKFPSGRVVAGGDKENYPPQRDFFVAQGVQDPLILDSTWLHVKHFDEMFQFVPSKTQRGWSVLAIDPQHGIEILRLVQKTHGGEQRVISRGGQPVGPTINEFLADNKNMEAAKTTSKHMAANIKRLMKETGITEAEIFRLPALFGPHQHVKQQTKPISPYRRAATTEPSNKTAEIEMEEMDLALEAEILKSIKPQVPQEDSAYNTSTAKTVWRRKYLKDYESFEPYLPSLVNGLPLSDSHYIAPKPHGPIVNGQDVFERRASDTYKKAGFATVDFIDEWMLHQVSGDLHCFTNTFRDSSVPWW</sequence>
<comment type="caution">
    <text evidence="2">The sequence shown here is derived from an EMBL/GenBank/DDBJ whole genome shotgun (WGS) entry which is preliminary data.</text>
</comment>
<dbReference type="GO" id="GO:0005509">
    <property type="term" value="F:calcium ion binding"/>
    <property type="evidence" value="ECO:0007669"/>
    <property type="project" value="InterPro"/>
</dbReference>
<evidence type="ECO:0000313" key="3">
    <source>
        <dbReference type="Proteomes" id="UP001251528"/>
    </source>
</evidence>
<protein>
    <recommendedName>
        <fullName evidence="1">Protein-arginine deiminase C-terminal domain-containing protein</fullName>
    </recommendedName>
</protein>
<reference evidence="2" key="1">
    <citation type="submission" date="2023-06" db="EMBL/GenBank/DDBJ databases">
        <title>Conoideocrella luteorostrata (Hypocreales: Clavicipitaceae), a potential biocontrol fungus for elongate hemlock scale in United States Christmas tree production areas.</title>
        <authorList>
            <person name="Barrett H."/>
            <person name="Lovett B."/>
            <person name="Macias A.M."/>
            <person name="Stajich J.E."/>
            <person name="Kasson M.T."/>
        </authorList>
    </citation>
    <scope>NUCLEOTIDE SEQUENCE</scope>
    <source>
        <strain evidence="2">ARSEF 14590</strain>
    </source>
</reference>
<dbReference type="Pfam" id="PF03068">
    <property type="entry name" value="PAD"/>
    <property type="match status" value="1"/>
</dbReference>
<dbReference type="InterPro" id="IPR004303">
    <property type="entry name" value="PAD"/>
</dbReference>
<dbReference type="GO" id="GO:0004668">
    <property type="term" value="F:protein-arginine deiminase activity"/>
    <property type="evidence" value="ECO:0007669"/>
    <property type="project" value="InterPro"/>
</dbReference>
<dbReference type="PANTHER" id="PTHR10837:SF8">
    <property type="entry name" value="PROTEIN-ARGININE DEIMINASE"/>
    <property type="match status" value="1"/>
</dbReference>
<dbReference type="Gene3D" id="3.75.10.10">
    <property type="entry name" value="L-arginine/glycine Amidinotransferase, Chain A"/>
    <property type="match status" value="1"/>
</dbReference>
<dbReference type="EMBL" id="JASWJB010000029">
    <property type="protein sequence ID" value="KAK2609000.1"/>
    <property type="molecule type" value="Genomic_DNA"/>
</dbReference>
<evidence type="ECO:0000259" key="1">
    <source>
        <dbReference type="Pfam" id="PF03068"/>
    </source>
</evidence>
<dbReference type="InterPro" id="IPR013530">
    <property type="entry name" value="PAD_C"/>
</dbReference>
<keyword evidence="3" id="KW-1185">Reference proteome</keyword>
<name>A0AAJ0CV70_9HYPO</name>
<gene>
    <name evidence="2" type="ORF">QQS21_002480</name>
</gene>
<accession>A0AAJ0CV70</accession>
<dbReference type="AlphaFoldDB" id="A0AAJ0CV70"/>
<evidence type="ECO:0000313" key="2">
    <source>
        <dbReference type="EMBL" id="KAK2609000.1"/>
    </source>
</evidence>
<organism evidence="2 3">
    <name type="scientific">Conoideocrella luteorostrata</name>
    <dbReference type="NCBI Taxonomy" id="1105319"/>
    <lineage>
        <taxon>Eukaryota</taxon>
        <taxon>Fungi</taxon>
        <taxon>Dikarya</taxon>
        <taxon>Ascomycota</taxon>
        <taxon>Pezizomycotina</taxon>
        <taxon>Sordariomycetes</taxon>
        <taxon>Hypocreomycetidae</taxon>
        <taxon>Hypocreales</taxon>
        <taxon>Clavicipitaceae</taxon>
        <taxon>Conoideocrella</taxon>
    </lineage>
</organism>
<dbReference type="Proteomes" id="UP001251528">
    <property type="component" value="Unassembled WGS sequence"/>
</dbReference>
<dbReference type="SUPFAM" id="SSF55909">
    <property type="entry name" value="Pentein"/>
    <property type="match status" value="1"/>
</dbReference>
<dbReference type="GO" id="GO:0005737">
    <property type="term" value="C:cytoplasm"/>
    <property type="evidence" value="ECO:0007669"/>
    <property type="project" value="InterPro"/>
</dbReference>
<proteinExistence type="predicted"/>